<evidence type="ECO:0000313" key="3">
    <source>
        <dbReference type="Proteomes" id="UP000796761"/>
    </source>
</evidence>
<protein>
    <submittedName>
        <fullName evidence="2">Uncharacterized protein</fullName>
    </submittedName>
</protein>
<proteinExistence type="predicted"/>
<feature type="region of interest" description="Disordered" evidence="1">
    <location>
        <begin position="45"/>
        <end position="108"/>
    </location>
</feature>
<dbReference type="Proteomes" id="UP000796761">
    <property type="component" value="Unassembled WGS sequence"/>
</dbReference>
<reference evidence="2" key="1">
    <citation type="submission" date="2019-04" db="EMBL/GenBank/DDBJ databases">
        <title>Genome assembly of Zosterops borbonicus 15179.</title>
        <authorList>
            <person name="Leroy T."/>
            <person name="Anselmetti Y."/>
            <person name="Tilak M.-K."/>
            <person name="Nabholz B."/>
        </authorList>
    </citation>
    <scope>NUCLEOTIDE SEQUENCE</scope>
    <source>
        <strain evidence="2">HGM_15179</strain>
        <tissue evidence="2">Muscle</tissue>
    </source>
</reference>
<dbReference type="AlphaFoldDB" id="A0A8K1G7C5"/>
<gene>
    <name evidence="2" type="ORF">HGM15179_013833</name>
</gene>
<feature type="region of interest" description="Disordered" evidence="1">
    <location>
        <begin position="1"/>
        <end position="24"/>
    </location>
</feature>
<evidence type="ECO:0000256" key="1">
    <source>
        <dbReference type="SAM" id="MobiDB-lite"/>
    </source>
</evidence>
<evidence type="ECO:0000313" key="2">
    <source>
        <dbReference type="EMBL" id="TRZ13275.1"/>
    </source>
</evidence>
<comment type="caution">
    <text evidence="2">The sequence shown here is derived from an EMBL/GenBank/DDBJ whole genome shotgun (WGS) entry which is preliminary data.</text>
</comment>
<keyword evidence="3" id="KW-1185">Reference proteome</keyword>
<organism evidence="2 3">
    <name type="scientific">Zosterops borbonicus</name>
    <dbReference type="NCBI Taxonomy" id="364589"/>
    <lineage>
        <taxon>Eukaryota</taxon>
        <taxon>Metazoa</taxon>
        <taxon>Chordata</taxon>
        <taxon>Craniata</taxon>
        <taxon>Vertebrata</taxon>
        <taxon>Euteleostomi</taxon>
        <taxon>Archelosauria</taxon>
        <taxon>Archosauria</taxon>
        <taxon>Dinosauria</taxon>
        <taxon>Saurischia</taxon>
        <taxon>Theropoda</taxon>
        <taxon>Coelurosauria</taxon>
        <taxon>Aves</taxon>
        <taxon>Neognathae</taxon>
        <taxon>Neoaves</taxon>
        <taxon>Telluraves</taxon>
        <taxon>Australaves</taxon>
        <taxon>Passeriformes</taxon>
        <taxon>Sylvioidea</taxon>
        <taxon>Zosteropidae</taxon>
        <taxon>Zosterops</taxon>
    </lineage>
</organism>
<feature type="compositionally biased region" description="Basic and acidic residues" evidence="1">
    <location>
        <begin position="62"/>
        <end position="108"/>
    </location>
</feature>
<name>A0A8K1G7C5_9PASS</name>
<dbReference type="EMBL" id="SWJQ01000520">
    <property type="protein sequence ID" value="TRZ13275.1"/>
    <property type="molecule type" value="Genomic_DNA"/>
</dbReference>
<accession>A0A8K1G7C5</accession>
<sequence>MGKGLSLEKRRLRGDRKVKPGGLKELTQMEAKYLLLTEFDRFQPGVPQEGREISVGNNQSPSRKDSSHGNVEKEVMKEKRREEKRREEKRREEKRREEKRREEKRSPKITDPIRFLGLRGKEKCHVEETENIHYVCHVEETENIHYTDTKVLIQLPREHLLLLEVFEDMT</sequence>